<evidence type="ECO:0000313" key="1">
    <source>
        <dbReference type="EMBL" id="OLQ11354.1"/>
    </source>
</evidence>
<dbReference type="AlphaFoldDB" id="A0A1Q9EV83"/>
<keyword evidence="2" id="KW-1185">Reference proteome</keyword>
<dbReference type="OrthoDB" id="408872at2759"/>
<organism evidence="1 2">
    <name type="scientific">Symbiodinium microadriaticum</name>
    <name type="common">Dinoflagellate</name>
    <name type="synonym">Zooxanthella microadriatica</name>
    <dbReference type="NCBI Taxonomy" id="2951"/>
    <lineage>
        <taxon>Eukaryota</taxon>
        <taxon>Sar</taxon>
        <taxon>Alveolata</taxon>
        <taxon>Dinophyceae</taxon>
        <taxon>Suessiales</taxon>
        <taxon>Symbiodiniaceae</taxon>
        <taxon>Symbiodinium</taxon>
    </lineage>
</organism>
<sequence length="525" mass="58898">MYSHRRGKGGKSRGDAWKGRVQAHAVPNTVGVFLGDVKNFIEDVLKMSLPTGVHHLLEIALDPVLEPGTILNGRQQPSKGLDADAEKIFKLLRPCPFVFVARSESGEDHRETLRLFRHLENLTFHAACSIEVFEFAGAEPREAWPYVFQHVIPAYVQHLDPAWFALPDQCVLSDRNPHRPPTSSSFCPVQSIRAVPVWSCSSGTYIFLVRPPDSHGHGIWTTVGGGVKRGRGGDRDLQHASQREWDEEVLAWPSATAWEPGVKALPWVVWKANSCAWENWSNCKPPEARERSDGWTSTVWQFLRASSSFLAETIAQGRSCKVVPHDFEVVRKGDPQEHLVRHHTEGLPYVEIEAGAWFRLDLETGTLHAPFPGADVRGDLGHDLLKSKESPALREKLRSTLSEWEAASPEEGGRILHCPHLACISPEGMRNKLDIYRDNFESLQLSSEESTARLIRCVNTGLEADTYHQFYAEEIQALLERRADPTVTVGLSSQATSVLDAVVQNNNLRTSVKERTEEFLRRALR</sequence>
<dbReference type="EMBL" id="LSRX01000060">
    <property type="protein sequence ID" value="OLQ11354.1"/>
    <property type="molecule type" value="Genomic_DNA"/>
</dbReference>
<evidence type="ECO:0000313" key="2">
    <source>
        <dbReference type="Proteomes" id="UP000186817"/>
    </source>
</evidence>
<gene>
    <name evidence="1" type="ORF">AK812_SmicGene4816</name>
</gene>
<proteinExistence type="predicted"/>
<dbReference type="Proteomes" id="UP000186817">
    <property type="component" value="Unassembled WGS sequence"/>
</dbReference>
<name>A0A1Q9EV83_SYMMI</name>
<protein>
    <submittedName>
        <fullName evidence="1">Uncharacterized protein</fullName>
    </submittedName>
</protein>
<reference evidence="1 2" key="1">
    <citation type="submission" date="2016-02" db="EMBL/GenBank/DDBJ databases">
        <title>Genome analysis of coral dinoflagellate symbionts highlights evolutionary adaptations to a symbiotic lifestyle.</title>
        <authorList>
            <person name="Aranda M."/>
            <person name="Li Y."/>
            <person name="Liew Y.J."/>
            <person name="Baumgarten S."/>
            <person name="Simakov O."/>
            <person name="Wilson M."/>
            <person name="Piel J."/>
            <person name="Ashoor H."/>
            <person name="Bougouffa S."/>
            <person name="Bajic V.B."/>
            <person name="Ryu T."/>
            <person name="Ravasi T."/>
            <person name="Bayer T."/>
            <person name="Micklem G."/>
            <person name="Kim H."/>
            <person name="Bhak J."/>
            <person name="Lajeunesse T.C."/>
            <person name="Voolstra C.R."/>
        </authorList>
    </citation>
    <scope>NUCLEOTIDE SEQUENCE [LARGE SCALE GENOMIC DNA]</scope>
    <source>
        <strain evidence="1 2">CCMP2467</strain>
    </source>
</reference>
<comment type="caution">
    <text evidence="1">The sequence shown here is derived from an EMBL/GenBank/DDBJ whole genome shotgun (WGS) entry which is preliminary data.</text>
</comment>
<accession>A0A1Q9EV83</accession>